<sequence length="296" mass="32879">MKRLNSMAETNEEPKKLVLKGDKKLLENPFVGSLVVPIAIVLVGALIIFGVTKMLSAETSYKDHVRELQSKAFGNKWIAAYELSKKIGSSQIPDEDIPWLVENLTDVYNNSPDPRTRDFVVVALGGLRTELAFPVLEAALKDKSSDVRFHALVALGNMPLGMNFNWETLKPYFKDEDHAIRQAVVLAVGTHRVEELEGAVIASLRDDSIAVRYSAATALIYYKNEAALGMIKQILEIDKSSSFDVNQVTNLKLNILNAIEKMKWKKVTSLVQSVVDGNNNPKVTTKAQQVLNELKN</sequence>
<accession>E1X2U3</accession>
<dbReference type="Gene3D" id="1.25.10.10">
    <property type="entry name" value="Leucine-rich Repeat Variant"/>
    <property type="match status" value="1"/>
</dbReference>
<dbReference type="EMBL" id="FQ312005">
    <property type="protein sequence ID" value="CBW25138.1"/>
    <property type="molecule type" value="Genomic_DNA"/>
</dbReference>
<feature type="transmembrane region" description="Helical" evidence="1">
    <location>
        <begin position="30"/>
        <end position="52"/>
    </location>
</feature>
<protein>
    <submittedName>
        <fullName evidence="2">Membrane protein</fullName>
    </submittedName>
</protein>
<dbReference type="SUPFAM" id="SSF48371">
    <property type="entry name" value="ARM repeat"/>
    <property type="match status" value="1"/>
</dbReference>
<keyword evidence="1" id="KW-0812">Transmembrane</keyword>
<organism evidence="2 3">
    <name type="scientific">Halobacteriovorax marinus (strain ATCC BAA-682 / DSM 15412 / SJ)</name>
    <name type="common">Bacteriovorax marinus</name>
    <dbReference type="NCBI Taxonomy" id="862908"/>
    <lineage>
        <taxon>Bacteria</taxon>
        <taxon>Pseudomonadati</taxon>
        <taxon>Bdellovibrionota</taxon>
        <taxon>Bacteriovoracia</taxon>
        <taxon>Bacteriovoracales</taxon>
        <taxon>Halobacteriovoraceae</taxon>
        <taxon>Halobacteriovorax</taxon>
    </lineage>
</organism>
<reference evidence="3" key="1">
    <citation type="journal article" date="2013" name="ISME J.">
        <title>A small predatory core genome in the divergent marine Bacteriovorax marinus SJ and the terrestrial Bdellovibrio bacteriovorus.</title>
        <authorList>
            <person name="Crossman L.C."/>
            <person name="Chen H."/>
            <person name="Cerdeno-Tarraga A.M."/>
            <person name="Brooks K."/>
            <person name="Quail M.A."/>
            <person name="Pineiro S.A."/>
            <person name="Hobley L."/>
            <person name="Sockett R.E."/>
            <person name="Bentley S.D."/>
            <person name="Parkhill J."/>
            <person name="Williams H.N."/>
            <person name="Stine O.C."/>
        </authorList>
    </citation>
    <scope>NUCLEOTIDE SEQUENCE [LARGE SCALE GENOMIC DNA]</scope>
    <source>
        <strain evidence="3">ATCC BAA-682 / DSM 15412 / SJ</strain>
    </source>
</reference>
<evidence type="ECO:0000313" key="3">
    <source>
        <dbReference type="Proteomes" id="UP000008963"/>
    </source>
</evidence>
<dbReference type="InterPro" id="IPR016024">
    <property type="entry name" value="ARM-type_fold"/>
</dbReference>
<evidence type="ECO:0000313" key="2">
    <source>
        <dbReference type="EMBL" id="CBW25138.1"/>
    </source>
</evidence>
<dbReference type="Proteomes" id="UP000008963">
    <property type="component" value="Chromosome"/>
</dbReference>
<dbReference type="STRING" id="862908.BMS_0206"/>
<dbReference type="PATRIC" id="fig|862908.3.peg.198"/>
<dbReference type="AlphaFoldDB" id="E1X2U3"/>
<keyword evidence="1" id="KW-1133">Transmembrane helix</keyword>
<keyword evidence="3" id="KW-1185">Reference proteome</keyword>
<dbReference type="InterPro" id="IPR011989">
    <property type="entry name" value="ARM-like"/>
</dbReference>
<keyword evidence="1" id="KW-0472">Membrane</keyword>
<dbReference type="Pfam" id="PF13646">
    <property type="entry name" value="HEAT_2"/>
    <property type="match status" value="1"/>
</dbReference>
<proteinExistence type="predicted"/>
<dbReference type="KEGG" id="bmx:BMS_0206"/>
<dbReference type="HOGENOM" id="CLU_939311_0_0_7"/>
<name>E1X2U3_HALMS</name>
<evidence type="ECO:0000256" key="1">
    <source>
        <dbReference type="SAM" id="Phobius"/>
    </source>
</evidence>
<gene>
    <name evidence="2" type="ordered locus">BMS_0206</name>
</gene>
<dbReference type="eggNOG" id="COG1413">
    <property type="taxonomic scope" value="Bacteria"/>
</dbReference>